<feature type="binding site" evidence="6">
    <location>
        <begin position="16"/>
        <end position="18"/>
    </location>
    <ligand>
        <name>FMN</name>
        <dbReference type="ChEBI" id="CHEBI:58210"/>
    </ligand>
</feature>
<dbReference type="GO" id="GO:0010181">
    <property type="term" value="F:FMN binding"/>
    <property type="evidence" value="ECO:0007669"/>
    <property type="project" value="UniProtKB-UniRule"/>
</dbReference>
<evidence type="ECO:0000256" key="6">
    <source>
        <dbReference type="HAMAP-Rule" id="MF_01216"/>
    </source>
</evidence>
<comment type="catalytic activity">
    <reaction evidence="5">
        <text>N,N-dimethyl-1,4-phenylenediamine + anthranilate + 2 NAD(+) = 2-(4-dimethylaminophenyl)diazenylbenzoate + 2 NADH + 2 H(+)</text>
        <dbReference type="Rhea" id="RHEA:55872"/>
        <dbReference type="ChEBI" id="CHEBI:15378"/>
        <dbReference type="ChEBI" id="CHEBI:15783"/>
        <dbReference type="ChEBI" id="CHEBI:16567"/>
        <dbReference type="ChEBI" id="CHEBI:57540"/>
        <dbReference type="ChEBI" id="CHEBI:57945"/>
        <dbReference type="ChEBI" id="CHEBI:71579"/>
        <dbReference type="EC" id="1.7.1.17"/>
    </reaction>
    <physiologicalReaction direction="right-to-left" evidence="5">
        <dbReference type="Rhea" id="RHEA:55874"/>
    </physiologicalReaction>
</comment>
<dbReference type="PANTHER" id="PTHR43741">
    <property type="entry name" value="FMN-DEPENDENT NADH-AZOREDUCTASE 1"/>
    <property type="match status" value="1"/>
</dbReference>
<dbReference type="GO" id="GO:0009055">
    <property type="term" value="F:electron transfer activity"/>
    <property type="evidence" value="ECO:0007669"/>
    <property type="project" value="UniProtKB-UniRule"/>
</dbReference>
<comment type="similarity">
    <text evidence="6">Belongs to the azoreductase type 1 family.</text>
</comment>
<dbReference type="Pfam" id="PF02525">
    <property type="entry name" value="Flavodoxin_2"/>
    <property type="match status" value="1"/>
</dbReference>
<evidence type="ECO:0000256" key="5">
    <source>
        <dbReference type="ARBA" id="ARBA00048542"/>
    </source>
</evidence>
<evidence type="ECO:0000256" key="4">
    <source>
        <dbReference type="ARBA" id="ARBA00023027"/>
    </source>
</evidence>
<feature type="binding site" evidence="6">
    <location>
        <position position="10"/>
    </location>
    <ligand>
        <name>FMN</name>
        <dbReference type="ChEBI" id="CHEBI:58210"/>
    </ligand>
</feature>
<keyword evidence="2 6" id="KW-0288">FMN</keyword>
<dbReference type="InterPro" id="IPR029039">
    <property type="entry name" value="Flavoprotein-like_sf"/>
</dbReference>
<dbReference type="InterPro" id="IPR023048">
    <property type="entry name" value="NADH:quinone_OxRdtase_FMN_depd"/>
</dbReference>
<evidence type="ECO:0000313" key="9">
    <source>
        <dbReference type="Proteomes" id="UP000243413"/>
    </source>
</evidence>
<dbReference type="GO" id="GO:0016655">
    <property type="term" value="F:oxidoreductase activity, acting on NAD(P)H, quinone or similar compound as acceptor"/>
    <property type="evidence" value="ECO:0007669"/>
    <property type="project" value="InterPro"/>
</dbReference>
<dbReference type="EMBL" id="LT629763">
    <property type="protein sequence ID" value="SDR89054.1"/>
    <property type="molecule type" value="Genomic_DNA"/>
</dbReference>
<comment type="function">
    <text evidence="6">Also exhibits azoreductase activity. Catalyzes the reductive cleavage of the azo bond in aromatic azo compounds to the corresponding amines.</text>
</comment>
<comment type="catalytic activity">
    <reaction evidence="6">
        <text>2 a quinone + NADH + H(+) = 2 a 1,4-benzosemiquinone + NAD(+)</text>
        <dbReference type="Rhea" id="RHEA:65952"/>
        <dbReference type="ChEBI" id="CHEBI:15378"/>
        <dbReference type="ChEBI" id="CHEBI:57540"/>
        <dbReference type="ChEBI" id="CHEBI:57945"/>
        <dbReference type="ChEBI" id="CHEBI:132124"/>
        <dbReference type="ChEBI" id="CHEBI:134225"/>
    </reaction>
</comment>
<sequence length="200" mass="21663">MQQILVIQSSARQNGSLSREYTANLVAKLQAQYPAAKVVTRDLAAQALPHLDETLLNGWMKPVDQQTDAERAASDRSNVLVDELLASDVVVIGSPMYNFGITSTLKAWFDHVLRAGRTFKYTETGPVGLTPDRKVFVVTSRGGRHQGMPQDHQQPYITTALGFIGIKDVTFLHVEGQSMGDVEAGKGRAEVEAALAAVAA</sequence>
<gene>
    <name evidence="6" type="primary">azoR</name>
    <name evidence="8" type="ORF">SAMN05216271_0664</name>
</gene>
<dbReference type="HAMAP" id="MF_01216">
    <property type="entry name" value="Azoreductase_type1"/>
    <property type="match status" value="1"/>
</dbReference>
<organism evidence="8 9">
    <name type="scientific">Halopseudomonas sabulinigri</name>
    <dbReference type="NCBI Taxonomy" id="472181"/>
    <lineage>
        <taxon>Bacteria</taxon>
        <taxon>Pseudomonadati</taxon>
        <taxon>Pseudomonadota</taxon>
        <taxon>Gammaproteobacteria</taxon>
        <taxon>Pseudomonadales</taxon>
        <taxon>Pseudomonadaceae</taxon>
        <taxon>Halopseudomonas</taxon>
    </lineage>
</organism>
<dbReference type="AlphaFoldDB" id="A0A1H1MQI2"/>
<dbReference type="GO" id="GO:0016652">
    <property type="term" value="F:oxidoreductase activity, acting on NAD(P)H as acceptor"/>
    <property type="evidence" value="ECO:0007669"/>
    <property type="project" value="UniProtKB-UniRule"/>
</dbReference>
<proteinExistence type="inferred from homology"/>
<dbReference type="OrthoDB" id="9787136at2"/>
<dbReference type="Proteomes" id="UP000243413">
    <property type="component" value="Chromosome I"/>
</dbReference>
<dbReference type="STRING" id="472181.SAMN05216271_0664"/>
<keyword evidence="4 6" id="KW-0520">NAD</keyword>
<evidence type="ECO:0000313" key="8">
    <source>
        <dbReference type="EMBL" id="SDR89054.1"/>
    </source>
</evidence>
<feature type="binding site" evidence="6">
    <location>
        <begin position="96"/>
        <end position="99"/>
    </location>
    <ligand>
        <name>FMN</name>
        <dbReference type="ChEBI" id="CHEBI:58210"/>
    </ligand>
</feature>
<evidence type="ECO:0000256" key="2">
    <source>
        <dbReference type="ARBA" id="ARBA00022643"/>
    </source>
</evidence>
<comment type="function">
    <text evidence="6">Quinone reductase that provides resistance to thiol-specific stress caused by electrophilic quinones.</text>
</comment>
<feature type="domain" description="Flavodoxin-like fold" evidence="7">
    <location>
        <begin position="3"/>
        <end position="195"/>
    </location>
</feature>
<evidence type="ECO:0000259" key="7">
    <source>
        <dbReference type="Pfam" id="PF02525"/>
    </source>
</evidence>
<evidence type="ECO:0000256" key="3">
    <source>
        <dbReference type="ARBA" id="ARBA00023002"/>
    </source>
</evidence>
<dbReference type="Gene3D" id="3.40.50.360">
    <property type="match status" value="1"/>
</dbReference>
<dbReference type="EC" id="1.6.5.-" evidence="6"/>
<keyword evidence="3 6" id="KW-0560">Oxidoreductase</keyword>
<keyword evidence="1 6" id="KW-0285">Flavoprotein</keyword>
<dbReference type="SUPFAM" id="SSF52218">
    <property type="entry name" value="Flavoproteins"/>
    <property type="match status" value="1"/>
</dbReference>
<protein>
    <recommendedName>
        <fullName evidence="6">FMN dependent NADH:quinone oxidoreductase</fullName>
        <ecNumber evidence="6">1.6.5.-</ecNumber>
    </recommendedName>
    <alternativeName>
        <fullName evidence="6">Azo-dye reductase</fullName>
    </alternativeName>
    <alternativeName>
        <fullName evidence="6">FMN-dependent NADH-azo compound oxidoreductase</fullName>
    </alternativeName>
    <alternativeName>
        <fullName evidence="6">FMN-dependent NADH-azoreductase</fullName>
        <ecNumber evidence="6">1.7.1.17</ecNumber>
    </alternativeName>
</protein>
<dbReference type="EC" id="1.7.1.17" evidence="6"/>
<dbReference type="InterPro" id="IPR050104">
    <property type="entry name" value="FMN-dep_NADH:Q_OxRdtase_AzoR1"/>
</dbReference>
<name>A0A1H1MQI2_9GAMM</name>
<accession>A0A1H1MQI2</accession>
<dbReference type="InterPro" id="IPR003680">
    <property type="entry name" value="Flavodoxin_fold"/>
</dbReference>
<comment type="subunit">
    <text evidence="6">Homodimer.</text>
</comment>
<dbReference type="PANTHER" id="PTHR43741:SF2">
    <property type="entry name" value="FMN-DEPENDENT NADH:QUINONE OXIDOREDUCTASE"/>
    <property type="match status" value="1"/>
</dbReference>
<evidence type="ECO:0000256" key="1">
    <source>
        <dbReference type="ARBA" id="ARBA00022630"/>
    </source>
</evidence>
<feature type="binding site" evidence="6">
    <location>
        <begin position="140"/>
        <end position="143"/>
    </location>
    <ligand>
        <name>FMN</name>
        <dbReference type="ChEBI" id="CHEBI:58210"/>
    </ligand>
</feature>
<reference evidence="9" key="1">
    <citation type="submission" date="2016-10" db="EMBL/GenBank/DDBJ databases">
        <authorList>
            <person name="Varghese N."/>
            <person name="Submissions S."/>
        </authorList>
    </citation>
    <scope>NUCLEOTIDE SEQUENCE [LARGE SCALE GENOMIC DNA]</scope>
    <source>
        <strain evidence="9">JCM 14963</strain>
    </source>
</reference>
<dbReference type="RefSeq" id="WP_092283807.1">
    <property type="nucleotide sequence ID" value="NZ_LT629763.1"/>
</dbReference>
<comment type="cofactor">
    <cofactor evidence="6">
        <name>FMN</name>
        <dbReference type="ChEBI" id="CHEBI:58210"/>
    </cofactor>
    <text evidence="6">Binds 1 FMN per subunit.</text>
</comment>